<accession>A0A6A6UTK6</accession>
<dbReference type="AlphaFoldDB" id="A0A6A6UTK6"/>
<evidence type="ECO:0000313" key="1">
    <source>
        <dbReference type="EMBL" id="KAF2741672.1"/>
    </source>
</evidence>
<evidence type="ECO:0000313" key="2">
    <source>
        <dbReference type="Proteomes" id="UP000799440"/>
    </source>
</evidence>
<proteinExistence type="predicted"/>
<organism evidence="1 2">
    <name type="scientific">Sporormia fimetaria CBS 119925</name>
    <dbReference type="NCBI Taxonomy" id="1340428"/>
    <lineage>
        <taxon>Eukaryota</taxon>
        <taxon>Fungi</taxon>
        <taxon>Dikarya</taxon>
        <taxon>Ascomycota</taxon>
        <taxon>Pezizomycotina</taxon>
        <taxon>Dothideomycetes</taxon>
        <taxon>Pleosporomycetidae</taxon>
        <taxon>Pleosporales</taxon>
        <taxon>Sporormiaceae</taxon>
        <taxon>Sporormia</taxon>
    </lineage>
</organism>
<name>A0A6A6UTK6_9PLEO</name>
<dbReference type="Proteomes" id="UP000799440">
    <property type="component" value="Unassembled WGS sequence"/>
</dbReference>
<reference evidence="1" key="1">
    <citation type="journal article" date="2020" name="Stud. Mycol.">
        <title>101 Dothideomycetes genomes: a test case for predicting lifestyles and emergence of pathogens.</title>
        <authorList>
            <person name="Haridas S."/>
            <person name="Albert R."/>
            <person name="Binder M."/>
            <person name="Bloem J."/>
            <person name="Labutti K."/>
            <person name="Salamov A."/>
            <person name="Andreopoulos B."/>
            <person name="Baker S."/>
            <person name="Barry K."/>
            <person name="Bills G."/>
            <person name="Bluhm B."/>
            <person name="Cannon C."/>
            <person name="Castanera R."/>
            <person name="Culley D."/>
            <person name="Daum C."/>
            <person name="Ezra D."/>
            <person name="Gonzalez J."/>
            <person name="Henrissat B."/>
            <person name="Kuo A."/>
            <person name="Liang C."/>
            <person name="Lipzen A."/>
            <person name="Lutzoni F."/>
            <person name="Magnuson J."/>
            <person name="Mondo S."/>
            <person name="Nolan M."/>
            <person name="Ohm R."/>
            <person name="Pangilinan J."/>
            <person name="Park H.-J."/>
            <person name="Ramirez L."/>
            <person name="Alfaro M."/>
            <person name="Sun H."/>
            <person name="Tritt A."/>
            <person name="Yoshinaga Y."/>
            <person name="Zwiers L.-H."/>
            <person name="Turgeon B."/>
            <person name="Goodwin S."/>
            <person name="Spatafora J."/>
            <person name="Crous P."/>
            <person name="Grigoriev I."/>
        </authorList>
    </citation>
    <scope>NUCLEOTIDE SEQUENCE</scope>
    <source>
        <strain evidence="1">CBS 119925</strain>
    </source>
</reference>
<sequence length="77" mass="8412">MTTSVTRKSAKLTSPPPLSFLELPSLRVQRCLPYFDCSPRAIPKSCTYSIAVANLHLTARLHLLEIPVGDTSNGLDT</sequence>
<dbReference type="EMBL" id="MU006633">
    <property type="protein sequence ID" value="KAF2741672.1"/>
    <property type="molecule type" value="Genomic_DNA"/>
</dbReference>
<protein>
    <submittedName>
        <fullName evidence="1">Uncharacterized protein</fullName>
    </submittedName>
</protein>
<gene>
    <name evidence="1" type="ORF">M011DRAFT_472891</name>
</gene>
<keyword evidence="2" id="KW-1185">Reference proteome</keyword>